<gene>
    <name evidence="1" type="ORF">MM415B07980_0003</name>
</gene>
<dbReference type="EMBL" id="MT143414">
    <property type="protein sequence ID" value="QJA96581.1"/>
    <property type="molecule type" value="Genomic_DNA"/>
</dbReference>
<name>A0A6M3LUD5_9ZZZZ</name>
<evidence type="ECO:0000313" key="1">
    <source>
        <dbReference type="EMBL" id="QJA96581.1"/>
    </source>
</evidence>
<protein>
    <submittedName>
        <fullName evidence="1">Uncharacterized protein</fullName>
    </submittedName>
</protein>
<sequence>MDNVIARANWSDAFFNYVSAEQAYGTMELLLEEAELFCDANPGCPYWPAWLVQDFLDRI</sequence>
<organism evidence="1">
    <name type="scientific">viral metagenome</name>
    <dbReference type="NCBI Taxonomy" id="1070528"/>
    <lineage>
        <taxon>unclassified sequences</taxon>
        <taxon>metagenomes</taxon>
        <taxon>organismal metagenomes</taxon>
    </lineage>
</organism>
<dbReference type="AlphaFoldDB" id="A0A6M3LUD5"/>
<reference evidence="1" key="1">
    <citation type="submission" date="2020-03" db="EMBL/GenBank/DDBJ databases">
        <title>The deep terrestrial virosphere.</title>
        <authorList>
            <person name="Holmfeldt K."/>
            <person name="Nilsson E."/>
            <person name="Simone D."/>
            <person name="Lopez-Fernandez M."/>
            <person name="Wu X."/>
            <person name="de Brujin I."/>
            <person name="Lundin D."/>
            <person name="Andersson A."/>
            <person name="Bertilsson S."/>
            <person name="Dopson M."/>
        </authorList>
    </citation>
    <scope>NUCLEOTIDE SEQUENCE</scope>
    <source>
        <strain evidence="1">MM415B07980</strain>
    </source>
</reference>
<proteinExistence type="predicted"/>
<accession>A0A6M3LUD5</accession>